<dbReference type="InterPro" id="IPR013087">
    <property type="entry name" value="Znf_C2H2_type"/>
</dbReference>
<keyword evidence="11" id="KW-1185">Reference proteome</keyword>
<evidence type="ECO:0000313" key="11">
    <source>
        <dbReference type="Proteomes" id="UP001105220"/>
    </source>
</evidence>
<proteinExistence type="predicted"/>
<feature type="compositionally biased region" description="Basic and acidic residues" evidence="8">
    <location>
        <begin position="245"/>
        <end position="254"/>
    </location>
</feature>
<evidence type="ECO:0000256" key="3">
    <source>
        <dbReference type="ARBA" id="ARBA00022737"/>
    </source>
</evidence>
<feature type="compositionally biased region" description="Acidic residues" evidence="8">
    <location>
        <begin position="217"/>
        <end position="244"/>
    </location>
</feature>
<dbReference type="SUPFAM" id="SSF57667">
    <property type="entry name" value="beta-beta-alpha zinc fingers"/>
    <property type="match status" value="4"/>
</dbReference>
<keyword evidence="2" id="KW-0479">Metal-binding</keyword>
<dbReference type="VEuPathDB" id="VectorBase:ACMO_009222"/>
<evidence type="ECO:0000256" key="4">
    <source>
        <dbReference type="ARBA" id="ARBA00022771"/>
    </source>
</evidence>
<feature type="domain" description="C2H2-type" evidence="9">
    <location>
        <begin position="353"/>
        <end position="380"/>
    </location>
</feature>
<feature type="domain" description="C2H2-type" evidence="9">
    <location>
        <begin position="409"/>
        <end position="436"/>
    </location>
</feature>
<dbReference type="FunFam" id="3.30.160.60:FF:000839">
    <property type="entry name" value="Zinc finger protein 691"/>
    <property type="match status" value="1"/>
</dbReference>
<feature type="region of interest" description="Disordered" evidence="8">
    <location>
        <begin position="95"/>
        <end position="122"/>
    </location>
</feature>
<dbReference type="PANTHER" id="PTHR16515">
    <property type="entry name" value="PR DOMAIN ZINC FINGER PROTEIN"/>
    <property type="match status" value="1"/>
</dbReference>
<evidence type="ECO:0000256" key="7">
    <source>
        <dbReference type="PROSITE-ProRule" id="PRU00042"/>
    </source>
</evidence>
<comment type="subcellular location">
    <subcellularLocation>
        <location evidence="1">Nucleus</location>
    </subcellularLocation>
</comment>
<keyword evidence="5" id="KW-0862">Zinc</keyword>
<reference evidence="10" key="2">
    <citation type="submission" date="2020-05" db="UniProtKB">
        <authorList>
            <consortium name="EnsemblMetazoa"/>
        </authorList>
    </citation>
    <scope>IDENTIFICATION</scope>
    <source>
        <strain evidence="10">Ngousso</strain>
    </source>
</reference>
<feature type="domain" description="C2H2-type" evidence="9">
    <location>
        <begin position="297"/>
        <end position="324"/>
    </location>
</feature>
<dbReference type="SMART" id="SM00355">
    <property type="entry name" value="ZnF_C2H2"/>
    <property type="match status" value="7"/>
</dbReference>
<name>A0A6E8VN23_ANOCL</name>
<dbReference type="AlphaFoldDB" id="A0A6E8VN23"/>
<dbReference type="VEuPathDB" id="VectorBase:ACON005659"/>
<feature type="domain" description="C2H2-type" evidence="9">
    <location>
        <begin position="325"/>
        <end position="347"/>
    </location>
</feature>
<evidence type="ECO:0000256" key="6">
    <source>
        <dbReference type="ARBA" id="ARBA00023242"/>
    </source>
</evidence>
<evidence type="ECO:0000313" key="10">
    <source>
        <dbReference type="EnsemblMetazoa" id="ACON005659-PA"/>
    </source>
</evidence>
<reference key="1">
    <citation type="journal article" date="2019" name="Genes (Basel)">
        <title>A High-Quality De novo Genome Assembly from a Single Mosquito Using PacBio Sequencing.</title>
        <authorList>
            <person name="Kingan S.B."/>
            <person name="Heaton H."/>
            <person name="Cudini J."/>
            <person name="Lambert C.C."/>
            <person name="Baybayan P."/>
            <person name="Galvin B.D."/>
            <person name="Durbin R."/>
            <person name="Korlach J."/>
            <person name="Lawniczak M.K.N."/>
        </authorList>
    </citation>
    <scope>NUCLEOTIDE SEQUENCE [LARGE SCALE GENOMIC DNA]</scope>
    <source>
        <strain>Mali-NIH</strain>
    </source>
</reference>
<protein>
    <submittedName>
        <fullName evidence="10">C2H2-type domain-containing protein</fullName>
    </submittedName>
</protein>
<evidence type="ECO:0000256" key="2">
    <source>
        <dbReference type="ARBA" id="ARBA00022723"/>
    </source>
</evidence>
<dbReference type="Pfam" id="PF00096">
    <property type="entry name" value="zf-C2H2"/>
    <property type="match status" value="4"/>
</dbReference>
<dbReference type="Proteomes" id="UP001105220">
    <property type="component" value="Unplaced"/>
</dbReference>
<feature type="domain" description="C2H2-type" evidence="9">
    <location>
        <begin position="437"/>
        <end position="464"/>
    </location>
</feature>
<dbReference type="GO" id="GO:0008270">
    <property type="term" value="F:zinc ion binding"/>
    <property type="evidence" value="ECO:0007669"/>
    <property type="project" value="UniProtKB-KW"/>
</dbReference>
<dbReference type="FunFam" id="3.30.160.60:FF:003779">
    <property type="entry name" value="Fruitless"/>
    <property type="match status" value="1"/>
</dbReference>
<evidence type="ECO:0000259" key="9">
    <source>
        <dbReference type="PROSITE" id="PS50157"/>
    </source>
</evidence>
<dbReference type="FunFam" id="3.30.160.60:FF:001843">
    <property type="entry name" value="Zinc finger 30C"/>
    <property type="match status" value="1"/>
</dbReference>
<keyword evidence="3" id="KW-0677">Repeat</keyword>
<evidence type="ECO:0000256" key="5">
    <source>
        <dbReference type="ARBA" id="ARBA00022833"/>
    </source>
</evidence>
<accession>A0A6E8VN23</accession>
<dbReference type="FunFam" id="3.30.160.60:FF:000446">
    <property type="entry name" value="Zinc finger protein"/>
    <property type="match status" value="2"/>
</dbReference>
<dbReference type="VEuPathDB" id="VectorBase:ACON2_040616"/>
<dbReference type="PROSITE" id="PS50157">
    <property type="entry name" value="ZINC_FINGER_C2H2_2"/>
    <property type="match status" value="6"/>
</dbReference>
<dbReference type="InterPro" id="IPR036236">
    <property type="entry name" value="Znf_C2H2_sf"/>
</dbReference>
<dbReference type="InterPro" id="IPR050331">
    <property type="entry name" value="Zinc_finger"/>
</dbReference>
<dbReference type="PROSITE" id="PS00028">
    <property type="entry name" value="ZINC_FINGER_C2H2_1"/>
    <property type="match status" value="6"/>
</dbReference>
<sequence>MTTSNEIDFDSPFVKKEQCCKICGETEGPMESIFCKADDTAMLNKIYKCTRVEVTPVCGLISPVCEHCHRRIDAFDENAPPKVIEYVIKTDLDPEPLDYDPLNVGDMSDPMGDDVKSEDDSEEPACIYVTKIVKRRGRRKASDEPVPSRAARRPGRPKLKVEPKKPRKSSSSLREEKTSLDEGSSCENEADHLGERPSSEKERSSSQDEDNSKFTDLDSDLDDDEALDHEEEEEEESALDEEVDEHTNSEEEPRKRGRPKRAARGATSKSPKQCEVCGKQVKYMAEHMRQHLIESQHPCPHCDRTFVQANNLRYHIRKHLGEKPYACKQCKKRFYCEAHLKSHMRVHGPQGLFQCTVCSKSFNQECNLKKHLRVHTGEKPYVCDKCGKRFNSTSNLRNHARLHTEERPLTCDHCAKSFVDVHHLQRHIRVHTGERPYICHVCFQAFYCQTGLMEHLKTHIEKKNIKLD</sequence>
<dbReference type="EnsemblMetazoa" id="ACON005659-RA">
    <property type="protein sequence ID" value="ACON005659-PA"/>
    <property type="gene ID" value="ACON005659"/>
</dbReference>
<feature type="domain" description="C2H2-type" evidence="9">
    <location>
        <begin position="381"/>
        <end position="408"/>
    </location>
</feature>
<dbReference type="FunFam" id="3.30.160.60:FF:002343">
    <property type="entry name" value="Zinc finger protein 33A"/>
    <property type="match status" value="1"/>
</dbReference>
<keyword evidence="6" id="KW-0539">Nucleus</keyword>
<feature type="region of interest" description="Disordered" evidence="8">
    <location>
        <begin position="137"/>
        <end position="271"/>
    </location>
</feature>
<dbReference type="Gene3D" id="3.30.160.60">
    <property type="entry name" value="Classic Zinc Finger"/>
    <property type="match status" value="6"/>
</dbReference>
<dbReference type="GO" id="GO:0005634">
    <property type="term" value="C:nucleus"/>
    <property type="evidence" value="ECO:0007669"/>
    <property type="project" value="UniProtKB-SubCell"/>
</dbReference>
<dbReference type="GO" id="GO:0006355">
    <property type="term" value="P:regulation of DNA-templated transcription"/>
    <property type="evidence" value="ECO:0007669"/>
    <property type="project" value="UniProtKB-ARBA"/>
</dbReference>
<organism evidence="10 11">
    <name type="scientific">Anopheles coluzzii</name>
    <name type="common">African malaria mosquito</name>
    <dbReference type="NCBI Taxonomy" id="1518534"/>
    <lineage>
        <taxon>Eukaryota</taxon>
        <taxon>Metazoa</taxon>
        <taxon>Ecdysozoa</taxon>
        <taxon>Arthropoda</taxon>
        <taxon>Hexapoda</taxon>
        <taxon>Insecta</taxon>
        <taxon>Pterygota</taxon>
        <taxon>Neoptera</taxon>
        <taxon>Endopterygota</taxon>
        <taxon>Diptera</taxon>
        <taxon>Nematocera</taxon>
        <taxon>Culicoidea</taxon>
        <taxon>Culicidae</taxon>
        <taxon>Anophelinae</taxon>
        <taxon>Anopheles</taxon>
    </lineage>
</organism>
<evidence type="ECO:0000256" key="8">
    <source>
        <dbReference type="SAM" id="MobiDB-lite"/>
    </source>
</evidence>
<evidence type="ECO:0000256" key="1">
    <source>
        <dbReference type="ARBA" id="ARBA00004123"/>
    </source>
</evidence>
<dbReference type="PANTHER" id="PTHR16515:SF66">
    <property type="entry name" value="C2H2-TYPE DOMAIN-CONTAINING PROTEIN"/>
    <property type="match status" value="1"/>
</dbReference>
<feature type="compositionally biased region" description="Basic and acidic residues" evidence="8">
    <location>
        <begin position="189"/>
        <end position="216"/>
    </location>
</feature>
<keyword evidence="4 7" id="KW-0863">Zinc-finger</keyword>